<dbReference type="PROSITE" id="PS51257">
    <property type="entry name" value="PROKAR_LIPOPROTEIN"/>
    <property type="match status" value="1"/>
</dbReference>
<keyword evidence="3" id="KW-1185">Reference proteome</keyword>
<reference evidence="2 3" key="1">
    <citation type="submission" date="2022-10" db="EMBL/GenBank/DDBJ databases">
        <title>Paucibacter sp. hw1 Genome sequencing.</title>
        <authorList>
            <person name="Park S."/>
        </authorList>
    </citation>
    <scope>NUCLEOTIDE SEQUENCE [LARGE SCALE GENOMIC DNA]</scope>
    <source>
        <strain evidence="3">hw1</strain>
    </source>
</reference>
<feature type="compositionally biased region" description="Low complexity" evidence="1">
    <location>
        <begin position="73"/>
        <end position="84"/>
    </location>
</feature>
<protein>
    <recommendedName>
        <fullName evidence="4">Lipoprotein</fullName>
    </recommendedName>
</protein>
<sequence>MHHPLKLTGLGLLALLLCACERTPPVPLRPAEPQIRPASSELVAQSASGVSNPSVPAADTVLGAMGAMGVTGAPATATKPEPTAGRFNGSMSRAQESSAMPMPGQANDHSAPPTPPKASSGPRRD</sequence>
<evidence type="ECO:0000256" key="1">
    <source>
        <dbReference type="SAM" id="MobiDB-lite"/>
    </source>
</evidence>
<evidence type="ECO:0000313" key="3">
    <source>
        <dbReference type="Proteomes" id="UP001221189"/>
    </source>
</evidence>
<name>A0ABT5KHP6_9BURK</name>
<organism evidence="2 3">
    <name type="scientific">Roseateles albus</name>
    <dbReference type="NCBI Taxonomy" id="2987525"/>
    <lineage>
        <taxon>Bacteria</taxon>
        <taxon>Pseudomonadati</taxon>
        <taxon>Pseudomonadota</taxon>
        <taxon>Betaproteobacteria</taxon>
        <taxon>Burkholderiales</taxon>
        <taxon>Sphaerotilaceae</taxon>
        <taxon>Roseateles</taxon>
    </lineage>
</organism>
<dbReference type="Proteomes" id="UP001221189">
    <property type="component" value="Unassembled WGS sequence"/>
</dbReference>
<evidence type="ECO:0008006" key="4">
    <source>
        <dbReference type="Google" id="ProtNLM"/>
    </source>
</evidence>
<evidence type="ECO:0000313" key="2">
    <source>
        <dbReference type="EMBL" id="MDC8773380.1"/>
    </source>
</evidence>
<accession>A0ABT5KHP6</accession>
<feature type="compositionally biased region" description="Polar residues" evidence="1">
    <location>
        <begin position="89"/>
        <end position="98"/>
    </location>
</feature>
<feature type="compositionally biased region" description="Polar residues" evidence="1">
    <location>
        <begin position="42"/>
        <end position="54"/>
    </location>
</feature>
<gene>
    <name evidence="2" type="ORF">PRZ03_17495</name>
</gene>
<proteinExistence type="predicted"/>
<feature type="region of interest" description="Disordered" evidence="1">
    <location>
        <begin position="73"/>
        <end position="125"/>
    </location>
</feature>
<dbReference type="EMBL" id="JAQQXT010000011">
    <property type="protein sequence ID" value="MDC8773380.1"/>
    <property type="molecule type" value="Genomic_DNA"/>
</dbReference>
<comment type="caution">
    <text evidence="2">The sequence shown here is derived from an EMBL/GenBank/DDBJ whole genome shotgun (WGS) entry which is preliminary data.</text>
</comment>
<dbReference type="RefSeq" id="WP_273601511.1">
    <property type="nucleotide sequence ID" value="NZ_JAQQXT010000011.1"/>
</dbReference>
<feature type="region of interest" description="Disordered" evidence="1">
    <location>
        <begin position="30"/>
        <end position="54"/>
    </location>
</feature>